<evidence type="ECO:0000256" key="4">
    <source>
        <dbReference type="ARBA" id="ARBA00022679"/>
    </source>
</evidence>
<keyword evidence="4 6" id="KW-0808">Transferase</keyword>
<reference evidence="6" key="1">
    <citation type="journal article" date="1998" name="Infect. Immun.">
        <title>A cluster of genes involved in polysaccharide biosynthesis from Enterococcus faecalis OG1RF.</title>
        <authorList>
            <person name="Xu Y."/>
            <person name="Murray B.E."/>
            <person name="Weinstock G.M."/>
        </authorList>
    </citation>
    <scope>NUCLEOTIDE SEQUENCE</scope>
    <source>
        <strain evidence="6">OG1RF</strain>
    </source>
</reference>
<dbReference type="PANTHER" id="PTHR43179:SF12">
    <property type="entry name" value="GALACTOFURANOSYLTRANSFERASE GLFT2"/>
    <property type="match status" value="1"/>
</dbReference>
<dbReference type="EMBL" id="AF071085">
    <property type="protein sequence ID" value="AAC35917.1"/>
    <property type="molecule type" value="Genomic_DNA"/>
</dbReference>
<dbReference type="Pfam" id="PF00535">
    <property type="entry name" value="Glycos_transf_2"/>
    <property type="match status" value="1"/>
</dbReference>
<dbReference type="Gene3D" id="3.90.550.10">
    <property type="entry name" value="Spore Coat Polysaccharide Biosynthesis Protein SpsA, Chain A"/>
    <property type="match status" value="1"/>
</dbReference>
<dbReference type="InterPro" id="IPR029044">
    <property type="entry name" value="Nucleotide-diphossugar_trans"/>
</dbReference>
<sequence>MSMQEMVTISIVTYNSRYIFNVLDQLKAELGTDSIYDIHIYDNHSETAYLEKLTTYEPFITIHRAEENQGFGHGHNQVLFNASTKYAIIFNPDVLVTKDVLDRLLDRIKIDKNIAVVSPKVLNEDGTTQYLVRQKLDVFDYMLRFIPFQFVKKIFDKRLSIYECRDLSDTETTDIKMGSGCFMLIDREKFVEIGGFDERFFMYFEDNDLCLRFGKAGYRILYTPFETVVHMYEKGAHKSVNCLKSLCNQWGNFLTNGAGGSFNESKISGSHRLISNENG</sequence>
<organism evidence="6">
    <name type="scientific">Enterococcus faecalis</name>
    <name type="common">Streptococcus faecalis</name>
    <dbReference type="NCBI Taxonomy" id="1351"/>
    <lineage>
        <taxon>Bacteria</taxon>
        <taxon>Bacillati</taxon>
        <taxon>Bacillota</taxon>
        <taxon>Bacilli</taxon>
        <taxon>Lactobacillales</taxon>
        <taxon>Enterococcaceae</taxon>
        <taxon>Enterococcus</taxon>
    </lineage>
</organism>
<evidence type="ECO:0000256" key="1">
    <source>
        <dbReference type="ARBA" id="ARBA00004776"/>
    </source>
</evidence>
<dbReference type="SUPFAM" id="SSF53448">
    <property type="entry name" value="Nucleotide-diphospho-sugar transferases"/>
    <property type="match status" value="1"/>
</dbReference>
<feature type="domain" description="Glycosyltransferase 2-like" evidence="5">
    <location>
        <begin position="9"/>
        <end position="193"/>
    </location>
</feature>
<evidence type="ECO:0000313" key="6">
    <source>
        <dbReference type="EMBL" id="AAC35917.1"/>
    </source>
</evidence>
<dbReference type="AlphaFoldDB" id="O88078"/>
<dbReference type="CDD" id="cd04186">
    <property type="entry name" value="GT_2_like_c"/>
    <property type="match status" value="1"/>
</dbReference>
<dbReference type="GO" id="GO:0016757">
    <property type="term" value="F:glycosyltransferase activity"/>
    <property type="evidence" value="ECO:0007669"/>
    <property type="project" value="UniProtKB-KW"/>
</dbReference>
<dbReference type="PANTHER" id="PTHR43179">
    <property type="entry name" value="RHAMNOSYLTRANSFERASE WBBL"/>
    <property type="match status" value="1"/>
</dbReference>
<proteinExistence type="inferred from homology"/>
<dbReference type="InterPro" id="IPR001173">
    <property type="entry name" value="Glyco_trans_2-like"/>
</dbReference>
<name>O88078_ENTFL</name>
<keyword evidence="3" id="KW-0328">Glycosyltransferase</keyword>
<comment type="pathway">
    <text evidence="1">Cell wall biogenesis; cell wall polysaccharide biosynthesis.</text>
</comment>
<accession>O88078</accession>
<evidence type="ECO:0000256" key="3">
    <source>
        <dbReference type="ARBA" id="ARBA00022676"/>
    </source>
</evidence>
<dbReference type="CAZy" id="GT2">
    <property type="family name" value="Glycosyltransferase Family 2"/>
</dbReference>
<comment type="similarity">
    <text evidence="2">Belongs to the glycosyltransferase 2 family.</text>
</comment>
<protein>
    <submittedName>
        <fullName evidence="6">Putative glycosyl transferase</fullName>
    </submittedName>
</protein>
<evidence type="ECO:0000259" key="5">
    <source>
        <dbReference type="Pfam" id="PF00535"/>
    </source>
</evidence>
<evidence type="ECO:0000256" key="2">
    <source>
        <dbReference type="ARBA" id="ARBA00006739"/>
    </source>
</evidence>